<organism evidence="1 2">
    <name type="scientific">Sparassis crispa</name>
    <dbReference type="NCBI Taxonomy" id="139825"/>
    <lineage>
        <taxon>Eukaryota</taxon>
        <taxon>Fungi</taxon>
        <taxon>Dikarya</taxon>
        <taxon>Basidiomycota</taxon>
        <taxon>Agaricomycotina</taxon>
        <taxon>Agaricomycetes</taxon>
        <taxon>Polyporales</taxon>
        <taxon>Sparassidaceae</taxon>
        <taxon>Sparassis</taxon>
    </lineage>
</organism>
<sequence>MGTPPDAKITKEDVGSLHRHTLTSLAHDAVMQIQVPELHDSPSPKSDQILDLDFTVGSYYRPNNVMFDSLALMQEGAITYLRLMLQVMLAKKHSIGIEG</sequence>
<reference evidence="1 2" key="1">
    <citation type="journal article" date="2018" name="Sci. Rep.">
        <title>Genome sequence of the cauliflower mushroom Sparassis crispa (Hanabiratake) and its association with beneficial usage.</title>
        <authorList>
            <person name="Kiyama R."/>
            <person name="Furutani Y."/>
            <person name="Kawaguchi K."/>
            <person name="Nakanishi T."/>
        </authorList>
    </citation>
    <scope>NUCLEOTIDE SEQUENCE [LARGE SCALE GENOMIC DNA]</scope>
</reference>
<gene>
    <name evidence="1" type="ORF">SCP_0302810</name>
</gene>
<dbReference type="RefSeq" id="XP_027611479.1">
    <property type="nucleotide sequence ID" value="XM_027755678.1"/>
</dbReference>
<dbReference type="GeneID" id="38777483"/>
<evidence type="ECO:0000313" key="1">
    <source>
        <dbReference type="EMBL" id="GBE80566.1"/>
    </source>
</evidence>
<comment type="caution">
    <text evidence="1">The sequence shown here is derived from an EMBL/GenBank/DDBJ whole genome shotgun (WGS) entry which is preliminary data.</text>
</comment>
<dbReference type="AlphaFoldDB" id="A0A401GEG0"/>
<evidence type="ECO:0000313" key="2">
    <source>
        <dbReference type="Proteomes" id="UP000287166"/>
    </source>
</evidence>
<protein>
    <submittedName>
        <fullName evidence="1">Uncharacterized protein</fullName>
    </submittedName>
</protein>
<dbReference type="InParanoid" id="A0A401GEG0"/>
<dbReference type="Proteomes" id="UP000287166">
    <property type="component" value="Unassembled WGS sequence"/>
</dbReference>
<name>A0A401GEG0_9APHY</name>
<dbReference type="EMBL" id="BFAD01000003">
    <property type="protein sequence ID" value="GBE80566.1"/>
    <property type="molecule type" value="Genomic_DNA"/>
</dbReference>
<proteinExistence type="predicted"/>
<keyword evidence="2" id="KW-1185">Reference proteome</keyword>
<accession>A0A401GEG0</accession>